<organism evidence="5 6">
    <name type="scientific">Aquabacterium soli</name>
    <dbReference type="NCBI Taxonomy" id="2493092"/>
    <lineage>
        <taxon>Bacteria</taxon>
        <taxon>Pseudomonadati</taxon>
        <taxon>Pseudomonadota</taxon>
        <taxon>Betaproteobacteria</taxon>
        <taxon>Burkholderiales</taxon>
        <taxon>Aquabacterium</taxon>
    </lineage>
</organism>
<feature type="domain" description="ABC transporter" evidence="4">
    <location>
        <begin position="1"/>
        <end position="210"/>
    </location>
</feature>
<dbReference type="Pfam" id="PF00005">
    <property type="entry name" value="ABC_tran"/>
    <property type="match status" value="1"/>
</dbReference>
<evidence type="ECO:0000313" key="6">
    <source>
        <dbReference type="Proteomes" id="UP000269265"/>
    </source>
</evidence>
<dbReference type="Gene3D" id="3.40.50.300">
    <property type="entry name" value="P-loop containing nucleotide triphosphate hydrolases"/>
    <property type="match status" value="1"/>
</dbReference>
<sequence length="284" mass="31255">MTIEPGQLYAFLGPNGSGKTTAIRMMCGLVPLTSGGGTCMGYDIATQSDKIKPLLGYMTQHFSLYPDLTVRENLEFVCRLYGVKDIPGRLNELVKQFAFDDLGRDKQLVGTLSGGWKQRLALACAMSHRPKLLLLDEPTAGVDPKAREAFWDILQEISASGVSTLVSTHYMDEAMRSHRLAYMLYGRLLVDDKPEEVIAKSHLVAMQVGLKGPVDLVAISRDPRVVRLSRQGNSVRLVARSKEDVASWLQTLGDSAGAVHEIDVGLEDVFFHLTLQQQGTNTSF</sequence>
<dbReference type="CDD" id="cd03230">
    <property type="entry name" value="ABC_DR_subfamily_A"/>
    <property type="match status" value="1"/>
</dbReference>
<evidence type="ECO:0000259" key="4">
    <source>
        <dbReference type="PROSITE" id="PS50893"/>
    </source>
</evidence>
<dbReference type="AlphaFoldDB" id="A0A426VHN2"/>
<dbReference type="OrthoDB" id="9811169at2"/>
<dbReference type="SUPFAM" id="SSF52540">
    <property type="entry name" value="P-loop containing nucleoside triphosphate hydrolases"/>
    <property type="match status" value="1"/>
</dbReference>
<dbReference type="InterPro" id="IPR017871">
    <property type="entry name" value="ABC_transporter-like_CS"/>
</dbReference>
<evidence type="ECO:0000313" key="5">
    <source>
        <dbReference type="EMBL" id="RRS06438.1"/>
    </source>
</evidence>
<evidence type="ECO:0000256" key="3">
    <source>
        <dbReference type="ARBA" id="ARBA00022840"/>
    </source>
</evidence>
<dbReference type="PANTHER" id="PTHR43038:SF3">
    <property type="entry name" value="ABC TRANSPORTER G FAMILY MEMBER 20 ISOFORM X1"/>
    <property type="match status" value="1"/>
</dbReference>
<name>A0A426VHN2_9BURK</name>
<protein>
    <submittedName>
        <fullName evidence="5">ABC transporter ATP-binding protein</fullName>
    </submittedName>
</protein>
<dbReference type="SMART" id="SM00382">
    <property type="entry name" value="AAA"/>
    <property type="match status" value="1"/>
</dbReference>
<reference evidence="5 6" key="1">
    <citation type="submission" date="2018-12" db="EMBL/GenBank/DDBJ databases">
        <title>The whole draft genome of Aquabacterium sp. SJQ9.</title>
        <authorList>
            <person name="Sun L."/>
            <person name="Gao X."/>
            <person name="Chen W."/>
            <person name="Huang K."/>
        </authorList>
    </citation>
    <scope>NUCLEOTIDE SEQUENCE [LARGE SCALE GENOMIC DNA]</scope>
    <source>
        <strain evidence="5 6">SJQ9</strain>
    </source>
</reference>
<dbReference type="Proteomes" id="UP000269265">
    <property type="component" value="Unassembled WGS sequence"/>
</dbReference>
<evidence type="ECO:0000256" key="2">
    <source>
        <dbReference type="ARBA" id="ARBA00022741"/>
    </source>
</evidence>
<dbReference type="PROSITE" id="PS50893">
    <property type="entry name" value="ABC_TRANSPORTER_2"/>
    <property type="match status" value="1"/>
</dbReference>
<evidence type="ECO:0000256" key="1">
    <source>
        <dbReference type="ARBA" id="ARBA00022475"/>
    </source>
</evidence>
<dbReference type="PROSITE" id="PS00211">
    <property type="entry name" value="ABC_TRANSPORTER_1"/>
    <property type="match status" value="1"/>
</dbReference>
<keyword evidence="6" id="KW-1185">Reference proteome</keyword>
<keyword evidence="2" id="KW-0547">Nucleotide-binding</keyword>
<dbReference type="GO" id="GO:0016887">
    <property type="term" value="F:ATP hydrolysis activity"/>
    <property type="evidence" value="ECO:0007669"/>
    <property type="project" value="InterPro"/>
</dbReference>
<keyword evidence="3 5" id="KW-0067">ATP-binding</keyword>
<dbReference type="InterPro" id="IPR027417">
    <property type="entry name" value="P-loop_NTPase"/>
</dbReference>
<comment type="caution">
    <text evidence="5">The sequence shown here is derived from an EMBL/GenBank/DDBJ whole genome shotgun (WGS) entry which is preliminary data.</text>
</comment>
<dbReference type="InterPro" id="IPR003593">
    <property type="entry name" value="AAA+_ATPase"/>
</dbReference>
<dbReference type="GO" id="GO:0005524">
    <property type="term" value="F:ATP binding"/>
    <property type="evidence" value="ECO:0007669"/>
    <property type="project" value="UniProtKB-KW"/>
</dbReference>
<accession>A0A426VHN2</accession>
<dbReference type="EMBL" id="RSED01000001">
    <property type="protein sequence ID" value="RRS06438.1"/>
    <property type="molecule type" value="Genomic_DNA"/>
</dbReference>
<gene>
    <name evidence="5" type="ORF">EIP75_00895</name>
</gene>
<keyword evidence="1" id="KW-1003">Cell membrane</keyword>
<dbReference type="InterPro" id="IPR003439">
    <property type="entry name" value="ABC_transporter-like_ATP-bd"/>
</dbReference>
<keyword evidence="1" id="KW-0472">Membrane</keyword>
<dbReference type="PANTHER" id="PTHR43038">
    <property type="entry name" value="ATP-BINDING CASSETTE, SUB-FAMILY H, MEMBER 1"/>
    <property type="match status" value="1"/>
</dbReference>
<proteinExistence type="predicted"/>